<dbReference type="Pfam" id="PF04464">
    <property type="entry name" value="Glyphos_transf"/>
    <property type="match status" value="1"/>
</dbReference>
<dbReference type="GO" id="GO:0047355">
    <property type="term" value="F:CDP-glycerol glycerophosphotransferase activity"/>
    <property type="evidence" value="ECO:0007669"/>
    <property type="project" value="InterPro"/>
</dbReference>
<reference evidence="1" key="1">
    <citation type="journal article" date="2015" name="Nature">
        <title>Complex archaea that bridge the gap between prokaryotes and eukaryotes.</title>
        <authorList>
            <person name="Spang A."/>
            <person name="Saw J.H."/>
            <person name="Jorgensen S.L."/>
            <person name="Zaremba-Niedzwiedzka K."/>
            <person name="Martijn J."/>
            <person name="Lind A.E."/>
            <person name="van Eijk R."/>
            <person name="Schleper C."/>
            <person name="Guy L."/>
            <person name="Ettema T.J."/>
        </authorList>
    </citation>
    <scope>NUCLEOTIDE SEQUENCE</scope>
</reference>
<protein>
    <submittedName>
        <fullName evidence="1">Uncharacterized protein</fullName>
    </submittedName>
</protein>
<gene>
    <name evidence="1" type="ORF">LCGC14_2604400</name>
</gene>
<comment type="caution">
    <text evidence="1">The sequence shown here is derived from an EMBL/GenBank/DDBJ whole genome shotgun (WGS) entry which is preliminary data.</text>
</comment>
<organism evidence="1">
    <name type="scientific">marine sediment metagenome</name>
    <dbReference type="NCBI Taxonomy" id="412755"/>
    <lineage>
        <taxon>unclassified sequences</taxon>
        <taxon>metagenomes</taxon>
        <taxon>ecological metagenomes</taxon>
    </lineage>
</organism>
<name>A0A0F9AVH7_9ZZZZ</name>
<proteinExistence type="predicted"/>
<sequence length="173" mass="20201">PTWVDPNKYSSFPGYGIQILRSLRNYNVIVKPHVDILRQRPWEILKAYIIKGKNCFIFPRSIDILPFMAVSDLMITDISSVSHEYLPFDKPIVFISPKPKDKIPKEHRWIWRCGDVIENKCDILDVVKKNLDNPEMSKIERESALKQIFYDFDGKSAARFKAALTDLMDKKVE</sequence>
<evidence type="ECO:0000313" key="1">
    <source>
        <dbReference type="EMBL" id="KKL05602.1"/>
    </source>
</evidence>
<dbReference type="AlphaFoldDB" id="A0A0F9AVH7"/>
<accession>A0A0F9AVH7</accession>
<dbReference type="InterPro" id="IPR043148">
    <property type="entry name" value="TagF_C"/>
</dbReference>
<dbReference type="EMBL" id="LAZR01044046">
    <property type="protein sequence ID" value="KKL05602.1"/>
    <property type="molecule type" value="Genomic_DNA"/>
</dbReference>
<dbReference type="Gene3D" id="3.40.50.12580">
    <property type="match status" value="1"/>
</dbReference>
<dbReference type="GO" id="GO:0016020">
    <property type="term" value="C:membrane"/>
    <property type="evidence" value="ECO:0007669"/>
    <property type="project" value="InterPro"/>
</dbReference>
<feature type="non-terminal residue" evidence="1">
    <location>
        <position position="1"/>
    </location>
</feature>
<dbReference type="InterPro" id="IPR007554">
    <property type="entry name" value="Glycerophosphate_synth"/>
</dbReference>
<dbReference type="SUPFAM" id="SSF53756">
    <property type="entry name" value="UDP-Glycosyltransferase/glycogen phosphorylase"/>
    <property type="match status" value="1"/>
</dbReference>